<dbReference type="Proteomes" id="UP001163223">
    <property type="component" value="Chromosome"/>
</dbReference>
<evidence type="ECO:0000313" key="1">
    <source>
        <dbReference type="EMBL" id="WAJ31230.1"/>
    </source>
</evidence>
<protein>
    <submittedName>
        <fullName evidence="1">Uncharacterized protein</fullName>
    </submittedName>
</protein>
<gene>
    <name evidence="1" type="ORF">OXU80_13940</name>
</gene>
<name>A0ACD4NWC0_9HYPH</name>
<reference evidence="1" key="1">
    <citation type="submission" date="2022-11" db="EMBL/GenBank/DDBJ databases">
        <title>beta-Carotene-producing bacterium, Jeongeuplla avenae sp. nov., alleviates the salt stress of Arabidopsis seedlings.</title>
        <authorList>
            <person name="Jiang L."/>
            <person name="Lee J."/>
        </authorList>
    </citation>
    <scope>NUCLEOTIDE SEQUENCE</scope>
    <source>
        <strain evidence="1">DY_R2A_6</strain>
    </source>
</reference>
<accession>A0ACD4NWC0</accession>
<proteinExistence type="predicted"/>
<organism evidence="1 2">
    <name type="scientific">Antarcticirhabdus aurantiaca</name>
    <dbReference type="NCBI Taxonomy" id="2606717"/>
    <lineage>
        <taxon>Bacteria</taxon>
        <taxon>Pseudomonadati</taxon>
        <taxon>Pseudomonadota</taxon>
        <taxon>Alphaproteobacteria</taxon>
        <taxon>Hyphomicrobiales</taxon>
        <taxon>Aurantimonadaceae</taxon>
        <taxon>Antarcticirhabdus</taxon>
    </lineage>
</organism>
<dbReference type="EMBL" id="CP113520">
    <property type="protein sequence ID" value="WAJ31230.1"/>
    <property type="molecule type" value="Genomic_DNA"/>
</dbReference>
<sequence length="158" mass="16130">MKNRIVATAVLLVLGTAPALAGGTALRSEYGIRQHEEAERRAVASGGHLASDRDHSLVVHQPRTFGYADPAVESRPTFGLVGSESSFRAAEEASRAAVASGTFAGAAEGAPSAGTEVVRPFAVPGSETSRRYGEEAARAAVAQGTFAGAGAASMRDAF</sequence>
<evidence type="ECO:0000313" key="2">
    <source>
        <dbReference type="Proteomes" id="UP001163223"/>
    </source>
</evidence>
<keyword evidence="2" id="KW-1185">Reference proteome</keyword>